<evidence type="ECO:0000256" key="2">
    <source>
        <dbReference type="ARBA" id="ARBA00005695"/>
    </source>
</evidence>
<dbReference type="FunFam" id="3.10.105.10:FF:000001">
    <property type="entry name" value="Oligopeptide ABC transporter, oligopeptide-binding protein"/>
    <property type="match status" value="1"/>
</dbReference>
<evidence type="ECO:0000313" key="8">
    <source>
        <dbReference type="EMBL" id="BBC60490.1"/>
    </source>
</evidence>
<dbReference type="CDD" id="cd08504">
    <property type="entry name" value="PBP2_OppA"/>
    <property type="match status" value="1"/>
</dbReference>
<evidence type="ECO:0000259" key="7">
    <source>
        <dbReference type="Pfam" id="PF00496"/>
    </source>
</evidence>
<keyword evidence="5" id="KW-0571">Peptide transport</keyword>
<dbReference type="Proteomes" id="UP000269226">
    <property type="component" value="Chromosome"/>
</dbReference>
<evidence type="ECO:0000256" key="5">
    <source>
        <dbReference type="ARBA" id="ARBA00022856"/>
    </source>
</evidence>
<dbReference type="PIRSF" id="PIRSF002741">
    <property type="entry name" value="MppA"/>
    <property type="match status" value="1"/>
</dbReference>
<dbReference type="EMBL" id="AP018492">
    <property type="protein sequence ID" value="BBC60490.1"/>
    <property type="molecule type" value="Genomic_DNA"/>
</dbReference>
<dbReference type="GO" id="GO:0030288">
    <property type="term" value="C:outer membrane-bounded periplasmic space"/>
    <property type="evidence" value="ECO:0007669"/>
    <property type="project" value="UniProtKB-ARBA"/>
</dbReference>
<dbReference type="Gene3D" id="3.90.76.10">
    <property type="entry name" value="Dipeptide-binding Protein, Domain 1"/>
    <property type="match status" value="1"/>
</dbReference>
<dbReference type="PROSITE" id="PS51257">
    <property type="entry name" value="PROKAR_LIPOPROTEIN"/>
    <property type="match status" value="1"/>
</dbReference>
<dbReference type="GeneID" id="57042913"/>
<comment type="subcellular location">
    <subcellularLocation>
        <location evidence="1">Cell envelope</location>
    </subcellularLocation>
</comment>
<dbReference type="GO" id="GO:0015833">
    <property type="term" value="P:peptide transport"/>
    <property type="evidence" value="ECO:0007669"/>
    <property type="project" value="UniProtKB-KW"/>
</dbReference>
<dbReference type="InterPro" id="IPR030678">
    <property type="entry name" value="Peptide/Ni-bd"/>
</dbReference>
<protein>
    <submittedName>
        <fullName evidence="8">ABC transporter, substrate-binding protein</fullName>
    </submittedName>
</protein>
<keyword evidence="3" id="KW-0813">Transport</keyword>
<dbReference type="InterPro" id="IPR039424">
    <property type="entry name" value="SBP_5"/>
</dbReference>
<accession>A0A2Z5Y116</accession>
<dbReference type="AlphaFoldDB" id="A0A2Z5Y116"/>
<dbReference type="PANTHER" id="PTHR30290">
    <property type="entry name" value="PERIPLASMIC BINDING COMPONENT OF ABC TRANSPORTER"/>
    <property type="match status" value="1"/>
</dbReference>
<dbReference type="SUPFAM" id="SSF53850">
    <property type="entry name" value="Periplasmic binding protein-like II"/>
    <property type="match status" value="1"/>
</dbReference>
<dbReference type="FunFam" id="3.90.76.10:FF:000001">
    <property type="entry name" value="Oligopeptide ABC transporter substrate-binding protein"/>
    <property type="match status" value="1"/>
</dbReference>
<dbReference type="InterPro" id="IPR000914">
    <property type="entry name" value="SBP_5_dom"/>
</dbReference>
<evidence type="ECO:0000256" key="4">
    <source>
        <dbReference type="ARBA" id="ARBA00022729"/>
    </source>
</evidence>
<feature type="chain" id="PRO_5016402661" evidence="6">
    <location>
        <begin position="23"/>
        <end position="545"/>
    </location>
</feature>
<comment type="similarity">
    <text evidence="2">Belongs to the bacterial solute-binding protein 5 family.</text>
</comment>
<keyword evidence="5" id="KW-0653">Protein transport</keyword>
<dbReference type="Pfam" id="PF00496">
    <property type="entry name" value="SBP_bac_5"/>
    <property type="match status" value="1"/>
</dbReference>
<evidence type="ECO:0000256" key="1">
    <source>
        <dbReference type="ARBA" id="ARBA00004196"/>
    </source>
</evidence>
<dbReference type="GO" id="GO:0043190">
    <property type="term" value="C:ATP-binding cassette (ABC) transporter complex"/>
    <property type="evidence" value="ECO:0007669"/>
    <property type="project" value="InterPro"/>
</dbReference>
<dbReference type="RefSeq" id="WP_126347193.1">
    <property type="nucleotide sequence ID" value="NZ_AP018492.1"/>
</dbReference>
<feature type="signal peptide" evidence="6">
    <location>
        <begin position="1"/>
        <end position="22"/>
    </location>
</feature>
<evidence type="ECO:0000256" key="6">
    <source>
        <dbReference type="SAM" id="SignalP"/>
    </source>
</evidence>
<evidence type="ECO:0000256" key="3">
    <source>
        <dbReference type="ARBA" id="ARBA00022448"/>
    </source>
</evidence>
<gene>
    <name evidence="8" type="ORF">DAT561_0352</name>
</gene>
<reference evidence="8 9" key="1">
    <citation type="submission" date="2018-01" db="EMBL/GenBank/DDBJ databases">
        <title>Whole genome sequence of Melissococcus plutonius DAT561.</title>
        <authorList>
            <person name="Okumura K."/>
            <person name="Takamatsu D."/>
            <person name="Okura M."/>
        </authorList>
    </citation>
    <scope>NUCLEOTIDE SEQUENCE [LARGE SCALE GENOMIC DNA]</scope>
    <source>
        <strain evidence="8 9">DAT561</strain>
    </source>
</reference>
<dbReference type="Gene3D" id="3.10.105.10">
    <property type="entry name" value="Dipeptide-binding Protein, Domain 3"/>
    <property type="match status" value="1"/>
</dbReference>
<feature type="domain" description="Solute-binding protein family 5" evidence="7">
    <location>
        <begin position="80"/>
        <end position="463"/>
    </location>
</feature>
<evidence type="ECO:0000313" key="9">
    <source>
        <dbReference type="Proteomes" id="UP000269226"/>
    </source>
</evidence>
<dbReference type="GO" id="GO:1904680">
    <property type="term" value="F:peptide transmembrane transporter activity"/>
    <property type="evidence" value="ECO:0007669"/>
    <property type="project" value="TreeGrafter"/>
</dbReference>
<dbReference type="PANTHER" id="PTHR30290:SF10">
    <property type="entry name" value="PERIPLASMIC OLIGOPEPTIDE-BINDING PROTEIN-RELATED"/>
    <property type="match status" value="1"/>
</dbReference>
<organism evidence="8 9">
    <name type="scientific">Melissococcus plutonius</name>
    <dbReference type="NCBI Taxonomy" id="33970"/>
    <lineage>
        <taxon>Bacteria</taxon>
        <taxon>Bacillati</taxon>
        <taxon>Bacillota</taxon>
        <taxon>Bacilli</taxon>
        <taxon>Lactobacillales</taxon>
        <taxon>Enterococcaceae</taxon>
        <taxon>Melissococcus</taxon>
    </lineage>
</organism>
<keyword evidence="4 6" id="KW-0732">Signal</keyword>
<dbReference type="Gene3D" id="3.40.190.10">
    <property type="entry name" value="Periplasmic binding protein-like II"/>
    <property type="match status" value="1"/>
</dbReference>
<proteinExistence type="inferred from homology"/>
<name>A0A2Z5Y116_9ENTE</name>
<sequence>MKKWLFTAITASGLLFSLSACGGSENNKEGNSSEQKQVLKVVANAEIPTMDVSKATDEESFNALTQVMEGLYLFDKDSVPIPGIAEQVARPTNDGKTYTIKLGKNAKWSNGEPVTAKDFVYSWQRTTDPKTGSEYTYLFDGFKNYEAITKGEKPSTDLGVKAIDDYTLEINLDHPIPYLSSLLARPTFYPLNQKYVEKKGKDYGRNSENMIYNGPFVMKDWDGTGIDWKFEKNKNYYNAKKVNLNEIDVQVSKEVSTNVNLFKSNEVDVTQIKGEYVDQEKNTPQLVIRNYPSTNYLQYNFNSKKNKIFTNVNARNAMTKLVNTDQIAKNILKDGSKKISDFVPTGLVNKETKKDFAKESGKLIETNNKEAKALWKKAKNELGIKTASVELLTSDLDSSKKLAEYLEGLMSENLSGLKVTVSSVPFKNRMDRMSSGDFDIVLAGWLATYPDPYDFLQLLQTGNVQNYGKYSNTDYDKLLKDSATTYATDNQKRWDTLLDAQKVMMKDSPITPLYQSAQAFLVNDKVKGLTYRAIGAPYYKDITIK</sequence>